<keyword evidence="2" id="KW-1185">Reference proteome</keyword>
<name>A0A9X0R3N6_9PROT</name>
<accession>A0A9X0R3N6</accession>
<proteinExistence type="predicted"/>
<reference evidence="1" key="1">
    <citation type="submission" date="2020-08" db="EMBL/GenBank/DDBJ databases">
        <authorList>
            <person name="Hu Y."/>
            <person name="Nguyen S.V."/>
            <person name="Li F."/>
            <person name="Fanning S."/>
        </authorList>
    </citation>
    <scope>NUCLEOTIDE SEQUENCE</scope>
    <source>
        <strain evidence="1">SYSU D8009</strain>
    </source>
</reference>
<comment type="caution">
    <text evidence="1">The sequence shown here is derived from an EMBL/GenBank/DDBJ whole genome shotgun (WGS) entry which is preliminary data.</text>
</comment>
<gene>
    <name evidence="1" type="ORF">H7965_28085</name>
</gene>
<dbReference type="EMBL" id="JACOMF010000118">
    <property type="protein sequence ID" value="MBC4019100.1"/>
    <property type="molecule type" value="Genomic_DNA"/>
</dbReference>
<evidence type="ECO:0000313" key="2">
    <source>
        <dbReference type="Proteomes" id="UP000600101"/>
    </source>
</evidence>
<dbReference type="RefSeq" id="WP_186773834.1">
    <property type="nucleotide sequence ID" value="NZ_JACOMF010000118.1"/>
</dbReference>
<protein>
    <submittedName>
        <fullName evidence="1">Uncharacterized protein</fullName>
    </submittedName>
</protein>
<sequence length="64" mass="6794">MTVANCRQGDLADAALASSARFVDLDATAWTNNTIRVLARNVSDTTADLGAATLSVQMTKRRVP</sequence>
<organism evidence="1 2">
    <name type="scientific">Siccirubricoccus deserti</name>
    <dbReference type="NCBI Taxonomy" id="2013562"/>
    <lineage>
        <taxon>Bacteria</taxon>
        <taxon>Pseudomonadati</taxon>
        <taxon>Pseudomonadota</taxon>
        <taxon>Alphaproteobacteria</taxon>
        <taxon>Acetobacterales</taxon>
        <taxon>Roseomonadaceae</taxon>
        <taxon>Siccirubricoccus</taxon>
    </lineage>
</organism>
<evidence type="ECO:0000313" key="1">
    <source>
        <dbReference type="EMBL" id="MBC4019100.1"/>
    </source>
</evidence>
<dbReference type="Proteomes" id="UP000600101">
    <property type="component" value="Unassembled WGS sequence"/>
</dbReference>
<dbReference type="AlphaFoldDB" id="A0A9X0R3N6"/>